<feature type="compositionally biased region" description="Basic residues" evidence="1">
    <location>
        <begin position="42"/>
        <end position="58"/>
    </location>
</feature>
<dbReference type="Proteomes" id="UP000266861">
    <property type="component" value="Unassembled WGS sequence"/>
</dbReference>
<evidence type="ECO:0000313" key="3">
    <source>
        <dbReference type="Proteomes" id="UP000266861"/>
    </source>
</evidence>
<feature type="region of interest" description="Disordered" evidence="1">
    <location>
        <begin position="1"/>
        <end position="124"/>
    </location>
</feature>
<protein>
    <submittedName>
        <fullName evidence="2">Uncharacterized protein</fullName>
    </submittedName>
</protein>
<feature type="compositionally biased region" description="Basic and acidic residues" evidence="1">
    <location>
        <begin position="59"/>
        <end position="72"/>
    </location>
</feature>
<keyword evidence="3" id="KW-1185">Reference proteome</keyword>
<gene>
    <name evidence="2" type="ORF">Glove_23g224</name>
</gene>
<feature type="compositionally biased region" description="Low complexity" evidence="1">
    <location>
        <begin position="86"/>
        <end position="111"/>
    </location>
</feature>
<evidence type="ECO:0000256" key="1">
    <source>
        <dbReference type="SAM" id="MobiDB-lite"/>
    </source>
</evidence>
<comment type="caution">
    <text evidence="2">The sequence shown here is derived from an EMBL/GenBank/DDBJ whole genome shotgun (WGS) entry which is preliminary data.</text>
</comment>
<sequence>MPKRTFSQIKNESNNLIPSRRSQRGVVPPPRRYSPSPPPSPIKRRGRPTKRGSRPGRPRKNDNNIESQGERRKPGRPHKRAKVDNNDNNNNSNDNNNANNNSGDGNNNDENNIGDEEEGDNLDFLFDPNSLIMLSNASGYLQSQMEIDEGDDNESEENNVDDNGASLLDDGNTLVMLANNWFDLEPKLTKTEPVCIGSKIFLSEFLPTSTTITIATTSTTTTATKATTTPTLFAAICHHN</sequence>
<reference evidence="2 3" key="1">
    <citation type="submission" date="2018-08" db="EMBL/GenBank/DDBJ databases">
        <title>Genome and evolution of the arbuscular mycorrhizal fungus Diversispora epigaea (formerly Glomus versiforme) and its bacterial endosymbionts.</title>
        <authorList>
            <person name="Sun X."/>
            <person name="Fei Z."/>
            <person name="Harrison M."/>
        </authorList>
    </citation>
    <scope>NUCLEOTIDE SEQUENCE [LARGE SCALE GENOMIC DNA]</scope>
    <source>
        <strain evidence="2 3">IT104</strain>
    </source>
</reference>
<feature type="compositionally biased region" description="Polar residues" evidence="1">
    <location>
        <begin position="1"/>
        <end position="17"/>
    </location>
</feature>
<proteinExistence type="predicted"/>
<feature type="compositionally biased region" description="Pro residues" evidence="1">
    <location>
        <begin position="27"/>
        <end position="41"/>
    </location>
</feature>
<dbReference type="AlphaFoldDB" id="A0A397JVD4"/>
<accession>A0A397JVD4</accession>
<feature type="compositionally biased region" description="Acidic residues" evidence="1">
    <location>
        <begin position="112"/>
        <end position="121"/>
    </location>
</feature>
<organism evidence="2 3">
    <name type="scientific">Diversispora epigaea</name>
    <dbReference type="NCBI Taxonomy" id="1348612"/>
    <lineage>
        <taxon>Eukaryota</taxon>
        <taxon>Fungi</taxon>
        <taxon>Fungi incertae sedis</taxon>
        <taxon>Mucoromycota</taxon>
        <taxon>Glomeromycotina</taxon>
        <taxon>Glomeromycetes</taxon>
        <taxon>Diversisporales</taxon>
        <taxon>Diversisporaceae</taxon>
        <taxon>Diversispora</taxon>
    </lineage>
</organism>
<name>A0A397JVD4_9GLOM</name>
<dbReference type="EMBL" id="PQFF01000021">
    <property type="protein sequence ID" value="RHZ88380.1"/>
    <property type="molecule type" value="Genomic_DNA"/>
</dbReference>
<evidence type="ECO:0000313" key="2">
    <source>
        <dbReference type="EMBL" id="RHZ88380.1"/>
    </source>
</evidence>